<dbReference type="PANTHER" id="PTHR10724">
    <property type="entry name" value="30S RIBOSOMAL PROTEIN S1"/>
    <property type="match status" value="1"/>
</dbReference>
<dbReference type="KEGG" id="afl:Aflv_2388"/>
<dbReference type="InterPro" id="IPR050437">
    <property type="entry name" value="Ribos_protein_bS1-like"/>
</dbReference>
<dbReference type="GO" id="GO:0003729">
    <property type="term" value="F:mRNA binding"/>
    <property type="evidence" value="ECO:0007669"/>
    <property type="project" value="UniProtKB-ARBA"/>
</dbReference>
<accession>B7GEU7</accession>
<reference evidence="2 3" key="1">
    <citation type="journal article" date="2008" name="Genome Biol.">
        <title>Encapsulated in silica: genome, proteome and physiology of the thermophilic bacterium Anoxybacillus flavithermus WK1.</title>
        <authorList>
            <person name="Saw J.H."/>
            <person name="Mountain B.W."/>
            <person name="Feng L."/>
            <person name="Omelchenko M.V."/>
            <person name="Hou S."/>
            <person name="Saito J.A."/>
            <person name="Stott M.B."/>
            <person name="Li D."/>
            <person name="Zhao G."/>
            <person name="Wu J."/>
            <person name="Galperin M.Y."/>
            <person name="Koonin E.V."/>
            <person name="Makarova K.S."/>
            <person name="Wolf Y.I."/>
            <person name="Rigden D.J."/>
            <person name="Dunfield P.F."/>
            <person name="Wang L."/>
            <person name="Alam M."/>
        </authorList>
    </citation>
    <scope>NUCLEOTIDE SEQUENCE [LARGE SCALE GENOMIC DNA]</scope>
    <source>
        <strain evidence="3">DSM 21510 / WK1</strain>
    </source>
</reference>
<sequence length="167" mass="19158">MRIFSPIVLIYSPTSPKFVCNFIIPCSHLYSCTKLTLFKRIMLQFFKKRGVFHLDWKEGAIVTGVVTGIQPYGIFVSLDEQTQGLIHISEITDGYVKNIYDYVDVGESVRVKIIAIDEKTKRISLSLRDVDHDATNIETPSGFQPLKIQLEKWITEAKKKYNSPNDR</sequence>
<keyword evidence="2" id="KW-0687">Ribonucleoprotein</keyword>
<dbReference type="Gene3D" id="2.40.50.140">
    <property type="entry name" value="Nucleic acid-binding proteins"/>
    <property type="match status" value="1"/>
</dbReference>
<dbReference type="SMART" id="SM00316">
    <property type="entry name" value="S1"/>
    <property type="match status" value="1"/>
</dbReference>
<gene>
    <name evidence="2" type="ordered locus">Aflv_2388</name>
</gene>
<evidence type="ECO:0000313" key="2">
    <source>
        <dbReference type="EMBL" id="ACJ34745.1"/>
    </source>
</evidence>
<organism evidence="2 3">
    <name type="scientific">Anoxybacillus flavithermus (strain DSM 21510 / WK1)</name>
    <dbReference type="NCBI Taxonomy" id="491915"/>
    <lineage>
        <taxon>Bacteria</taxon>
        <taxon>Bacillati</taxon>
        <taxon>Bacillota</taxon>
        <taxon>Bacilli</taxon>
        <taxon>Bacillales</taxon>
        <taxon>Anoxybacillaceae</taxon>
        <taxon>Anoxybacillus</taxon>
    </lineage>
</organism>
<proteinExistence type="predicted"/>
<feature type="domain" description="S1 motif" evidence="1">
    <location>
        <begin position="59"/>
        <end position="128"/>
    </location>
</feature>
<dbReference type="FunFam" id="2.40.50.140:FF:000051">
    <property type="entry name" value="RNA-binding transcriptional accessory protein"/>
    <property type="match status" value="1"/>
</dbReference>
<dbReference type="eggNOG" id="COG1098">
    <property type="taxonomic scope" value="Bacteria"/>
</dbReference>
<dbReference type="Proteomes" id="UP000000742">
    <property type="component" value="Chromosome"/>
</dbReference>
<dbReference type="GO" id="GO:0006412">
    <property type="term" value="P:translation"/>
    <property type="evidence" value="ECO:0007669"/>
    <property type="project" value="TreeGrafter"/>
</dbReference>
<evidence type="ECO:0000259" key="1">
    <source>
        <dbReference type="PROSITE" id="PS50126"/>
    </source>
</evidence>
<keyword evidence="2" id="KW-0689">Ribosomal protein</keyword>
<dbReference type="PROSITE" id="PS50126">
    <property type="entry name" value="S1"/>
    <property type="match status" value="1"/>
</dbReference>
<dbReference type="GO" id="GO:0005737">
    <property type="term" value="C:cytoplasm"/>
    <property type="evidence" value="ECO:0007669"/>
    <property type="project" value="UniProtKB-ARBA"/>
</dbReference>
<dbReference type="InterPro" id="IPR012340">
    <property type="entry name" value="NA-bd_OB-fold"/>
</dbReference>
<protein>
    <submittedName>
        <fullName evidence="2">Predicted RNA binding protein (Contains ribosomal protein S1 domain)</fullName>
    </submittedName>
</protein>
<dbReference type="EMBL" id="CP000922">
    <property type="protein sequence ID" value="ACJ34745.1"/>
    <property type="molecule type" value="Genomic_DNA"/>
</dbReference>
<evidence type="ECO:0000313" key="3">
    <source>
        <dbReference type="Proteomes" id="UP000000742"/>
    </source>
</evidence>
<dbReference type="HOGENOM" id="CLU_128762_1_0_9"/>
<dbReference type="PANTHER" id="PTHR10724:SF10">
    <property type="entry name" value="S1 RNA-BINDING DOMAIN-CONTAINING PROTEIN 1"/>
    <property type="match status" value="1"/>
</dbReference>
<dbReference type="AlphaFoldDB" id="B7GEU7"/>
<dbReference type="NCBIfam" id="NF040579">
    <property type="entry name" value="S1_dom_CvfD"/>
    <property type="match status" value="1"/>
</dbReference>
<dbReference type="Pfam" id="PF00575">
    <property type="entry name" value="S1"/>
    <property type="match status" value="1"/>
</dbReference>
<dbReference type="GO" id="GO:0005840">
    <property type="term" value="C:ribosome"/>
    <property type="evidence" value="ECO:0007669"/>
    <property type="project" value="UniProtKB-KW"/>
</dbReference>
<dbReference type="SUPFAM" id="SSF50249">
    <property type="entry name" value="Nucleic acid-binding proteins"/>
    <property type="match status" value="1"/>
</dbReference>
<name>B7GEU7_ANOFW</name>
<dbReference type="GO" id="GO:0003735">
    <property type="term" value="F:structural constituent of ribosome"/>
    <property type="evidence" value="ECO:0007669"/>
    <property type="project" value="TreeGrafter"/>
</dbReference>
<dbReference type="InterPro" id="IPR003029">
    <property type="entry name" value="S1_domain"/>
</dbReference>